<feature type="coiled-coil region" evidence="4">
    <location>
        <begin position="201"/>
        <end position="288"/>
    </location>
</feature>
<dbReference type="AlphaFoldDB" id="A0A845F0P7"/>
<reference evidence="6 7" key="1">
    <citation type="submission" date="2019-11" db="EMBL/GenBank/DDBJ databases">
        <title>Genome sequences of 17 halophilic strains isolated from different environments.</title>
        <authorList>
            <person name="Furrow R.E."/>
        </authorList>
    </citation>
    <scope>NUCLEOTIDE SEQUENCE [LARGE SCALE GENOMIC DNA]</scope>
    <source>
        <strain evidence="6 7">22506_14_FS</strain>
    </source>
</reference>
<sequence>MLFKNLTIENIGAYQGTYSFDFEIGSPEQNVILIGGENGAGKTTLLNSIKVGLFGSFAYGYKTENKAYYDRIWSYLNNRKRAEEGHRFRVILEYSEVENFKRHTYKLYRGWKISGGAVKEELEIIRDNHHLTDYEKEIYQTRLRETMPPQLFDLCLFDGEEISRIINENLLSSYLKSASKVLFNLDLFEVLESDLKQYVENDLDQNTLSQAEKQLLELQDKEEHLQGTHEARIEEIEDKQHYLSTLEDQLQDLRKDFEVNGGLAKEERDKLQNEVNIIETERKENIEAVKEFITTLLPFYLNRSLIKDSLDQMEDEDSNQMYQKLSNRLNDETMNTIMASVSSDDSIVDSNKLKEGILNQFKPANDKTIHRASFSQRSQVESIHQQLSKENHHFYLDLLKDNQELLGESKKLRDKITANDESKDDFHKIIKEMETINRKIVDTERELEQLEQKHSEDQRALTELSDQINDKKKVLKQNEKTQNAFTISSKVMELSKEFRSLQQQKKLQQVQIEATQMLNRLMRKQNYISSLRINHETYEVVLYDWNKEILYKESLSAGEKEILLLSIIWAMFKCSGRRVPFIFDTLLGRLDKSHKKSVLTDLIPSSGEQVLILSTDTEIDTTHYNLLSKHISHEYTLEFNTEEQRVDLHKEYFKFKESELKS</sequence>
<dbReference type="InterPro" id="IPR017599">
    <property type="entry name" value="DNA_S_DndD"/>
</dbReference>
<gene>
    <name evidence="6" type="primary">dndD</name>
    <name evidence="6" type="ORF">GLW07_13520</name>
</gene>
<comment type="caution">
    <text evidence="6">The sequence shown here is derived from an EMBL/GenBank/DDBJ whole genome shotgun (WGS) entry which is preliminary data.</text>
</comment>
<dbReference type="InterPro" id="IPR038729">
    <property type="entry name" value="Rad50/SbcC_AAA"/>
</dbReference>
<dbReference type="EMBL" id="WMEY01000004">
    <property type="protein sequence ID" value="MYL64370.1"/>
    <property type="molecule type" value="Genomic_DNA"/>
</dbReference>
<evidence type="ECO:0000256" key="3">
    <source>
        <dbReference type="ARBA" id="ARBA00013368"/>
    </source>
</evidence>
<dbReference type="SUPFAM" id="SSF52540">
    <property type="entry name" value="P-loop containing nucleoside triphosphate hydrolases"/>
    <property type="match status" value="2"/>
</dbReference>
<name>A0A845F0P7_9BACL</name>
<protein>
    <recommendedName>
        <fullName evidence="3">Nuclease SbcCD subunit C</fullName>
    </recommendedName>
</protein>
<feature type="domain" description="Rad50/SbcC-type AAA" evidence="5">
    <location>
        <begin position="6"/>
        <end position="281"/>
    </location>
</feature>
<dbReference type="RefSeq" id="WP_160919825.1">
    <property type="nucleotide sequence ID" value="NZ_WMEY01000004.1"/>
</dbReference>
<keyword evidence="4" id="KW-0175">Coiled coil</keyword>
<dbReference type="Proteomes" id="UP000447833">
    <property type="component" value="Unassembled WGS sequence"/>
</dbReference>
<dbReference type="PANTHER" id="PTHR32114">
    <property type="entry name" value="ABC TRANSPORTER ABCH.3"/>
    <property type="match status" value="1"/>
</dbReference>
<organism evidence="6 7">
    <name type="scientific">Guptibacillus hwajinpoensis</name>
    <dbReference type="NCBI Taxonomy" id="208199"/>
    <lineage>
        <taxon>Bacteria</taxon>
        <taxon>Bacillati</taxon>
        <taxon>Bacillota</taxon>
        <taxon>Bacilli</taxon>
        <taxon>Bacillales</taxon>
        <taxon>Guptibacillaceae</taxon>
        <taxon>Guptibacillus</taxon>
    </lineage>
</organism>
<dbReference type="PANTHER" id="PTHR32114:SF2">
    <property type="entry name" value="ABC TRANSPORTER ABCH.3"/>
    <property type="match status" value="1"/>
</dbReference>
<accession>A0A845F0P7</accession>
<dbReference type="GO" id="GO:0016887">
    <property type="term" value="F:ATP hydrolysis activity"/>
    <property type="evidence" value="ECO:0007669"/>
    <property type="project" value="InterPro"/>
</dbReference>
<dbReference type="GO" id="GO:0006302">
    <property type="term" value="P:double-strand break repair"/>
    <property type="evidence" value="ECO:0007669"/>
    <property type="project" value="InterPro"/>
</dbReference>
<comment type="subunit">
    <text evidence="2">Heterodimer of SbcC and SbcD.</text>
</comment>
<evidence type="ECO:0000256" key="4">
    <source>
        <dbReference type="SAM" id="Coils"/>
    </source>
</evidence>
<evidence type="ECO:0000313" key="6">
    <source>
        <dbReference type="EMBL" id="MYL64370.1"/>
    </source>
</evidence>
<feature type="coiled-coil region" evidence="4">
    <location>
        <begin position="433"/>
        <end position="511"/>
    </location>
</feature>
<proteinExistence type="inferred from homology"/>
<evidence type="ECO:0000259" key="5">
    <source>
        <dbReference type="Pfam" id="PF13476"/>
    </source>
</evidence>
<dbReference type="Pfam" id="PF13476">
    <property type="entry name" value="AAA_23"/>
    <property type="match status" value="1"/>
</dbReference>
<comment type="similarity">
    <text evidence="1">Belongs to the SMC family. SbcC subfamily.</text>
</comment>
<evidence type="ECO:0000313" key="7">
    <source>
        <dbReference type="Proteomes" id="UP000447833"/>
    </source>
</evidence>
<dbReference type="Gene3D" id="3.40.50.300">
    <property type="entry name" value="P-loop containing nucleotide triphosphate hydrolases"/>
    <property type="match status" value="2"/>
</dbReference>
<dbReference type="InterPro" id="IPR027417">
    <property type="entry name" value="P-loop_NTPase"/>
</dbReference>
<evidence type="ECO:0000256" key="2">
    <source>
        <dbReference type="ARBA" id="ARBA00011322"/>
    </source>
</evidence>
<evidence type="ECO:0000256" key="1">
    <source>
        <dbReference type="ARBA" id="ARBA00006930"/>
    </source>
</evidence>
<dbReference type="NCBIfam" id="TIGR03185">
    <property type="entry name" value="DNA_S_dndD"/>
    <property type="match status" value="1"/>
</dbReference>